<evidence type="ECO:0000256" key="4">
    <source>
        <dbReference type="ARBA" id="ARBA00023027"/>
    </source>
</evidence>
<keyword evidence="8" id="KW-0489">Methyltransferase</keyword>
<comment type="pathway">
    <text evidence="1">Porphyrin-containing compound metabolism; siroheme biosynthesis; sirohydrochlorin from precorrin-2: step 1/1.</text>
</comment>
<protein>
    <recommendedName>
        <fullName evidence="2">precorrin-2 dehydrogenase</fullName>
        <ecNumber evidence="2">1.3.1.76</ecNumber>
    </recommendedName>
</protein>
<evidence type="ECO:0000256" key="5">
    <source>
        <dbReference type="ARBA" id="ARBA00023244"/>
    </source>
</evidence>
<reference evidence="8 9" key="1">
    <citation type="submission" date="2018-08" db="EMBL/GenBank/DDBJ databases">
        <title>Genomic Encyclopedia of Type Strains, Phase IV (KMG-IV): sequencing the most valuable type-strain genomes for metagenomic binning, comparative biology and taxonomic classification.</title>
        <authorList>
            <person name="Goeker M."/>
        </authorList>
    </citation>
    <scope>NUCLEOTIDE SEQUENCE [LARGE SCALE GENOMIC DNA]</scope>
    <source>
        <strain evidence="8 9">BW863</strain>
    </source>
</reference>
<dbReference type="SUPFAM" id="SSF53790">
    <property type="entry name" value="Tetrapyrrole methylase"/>
    <property type="match status" value="1"/>
</dbReference>
<dbReference type="Gene3D" id="3.30.160.110">
    <property type="entry name" value="Siroheme synthase, domain 2"/>
    <property type="match status" value="1"/>
</dbReference>
<keyword evidence="4" id="KW-0520">NAD</keyword>
<dbReference type="Proteomes" id="UP000256900">
    <property type="component" value="Unassembled WGS sequence"/>
</dbReference>
<evidence type="ECO:0000313" key="8">
    <source>
        <dbReference type="EMBL" id="REF86501.1"/>
    </source>
</evidence>
<name>A0A3D9YXT2_9HYPH</name>
<dbReference type="UniPathway" id="UPA00262">
    <property type="reaction ID" value="UER00222"/>
</dbReference>
<feature type="domain" description="Tetrapyrrole methylase" evidence="7">
    <location>
        <begin position="226"/>
        <end position="327"/>
    </location>
</feature>
<dbReference type="GO" id="GO:0032259">
    <property type="term" value="P:methylation"/>
    <property type="evidence" value="ECO:0007669"/>
    <property type="project" value="UniProtKB-KW"/>
</dbReference>
<evidence type="ECO:0000256" key="2">
    <source>
        <dbReference type="ARBA" id="ARBA00012400"/>
    </source>
</evidence>
<dbReference type="Gene3D" id="3.40.50.720">
    <property type="entry name" value="NAD(P)-binding Rossmann-like Domain"/>
    <property type="match status" value="1"/>
</dbReference>
<accession>A0A3D9YXT2</accession>
<evidence type="ECO:0000313" key="9">
    <source>
        <dbReference type="Proteomes" id="UP000256900"/>
    </source>
</evidence>
<dbReference type="InterPro" id="IPR000878">
    <property type="entry name" value="4pyrrol_Mease"/>
</dbReference>
<evidence type="ECO:0000256" key="3">
    <source>
        <dbReference type="ARBA" id="ARBA00023002"/>
    </source>
</evidence>
<comment type="caution">
    <text evidence="8">The sequence shown here is derived from an EMBL/GenBank/DDBJ whole genome shotgun (WGS) entry which is preliminary data.</text>
</comment>
<comment type="catalytic activity">
    <reaction evidence="6">
        <text>precorrin-2 + NAD(+) = sirohydrochlorin + NADH + 2 H(+)</text>
        <dbReference type="Rhea" id="RHEA:15613"/>
        <dbReference type="ChEBI" id="CHEBI:15378"/>
        <dbReference type="ChEBI" id="CHEBI:57540"/>
        <dbReference type="ChEBI" id="CHEBI:57945"/>
        <dbReference type="ChEBI" id="CHEBI:58351"/>
        <dbReference type="ChEBI" id="CHEBI:58827"/>
        <dbReference type="EC" id="1.3.1.76"/>
    </reaction>
</comment>
<evidence type="ECO:0000256" key="1">
    <source>
        <dbReference type="ARBA" id="ARBA00005010"/>
    </source>
</evidence>
<organism evidence="8 9">
    <name type="scientific">Methylovirgula ligni</name>
    <dbReference type="NCBI Taxonomy" id="569860"/>
    <lineage>
        <taxon>Bacteria</taxon>
        <taxon>Pseudomonadati</taxon>
        <taxon>Pseudomonadota</taxon>
        <taxon>Alphaproteobacteria</taxon>
        <taxon>Hyphomicrobiales</taxon>
        <taxon>Beijerinckiaceae</taxon>
        <taxon>Methylovirgula</taxon>
    </lineage>
</organism>
<dbReference type="SUPFAM" id="SSF75615">
    <property type="entry name" value="Siroheme synthase middle domains-like"/>
    <property type="match status" value="1"/>
</dbReference>
<keyword evidence="8" id="KW-0808">Transferase</keyword>
<dbReference type="InterPro" id="IPR035996">
    <property type="entry name" value="4pyrrol_Methylase_sf"/>
</dbReference>
<sequence>MTDKPEPRPPMRGLASLPIFFDLAGKRVLLAGGTPEAAWKAELLQAAGANVDVLSAAPGDAMRALAAQTPKVTLAGRDWAESDFDGAALAVGDCTSEKDAARFSAAAHRASVPVNVIDKPLYCDFQFGTIVDRSPLVIAISTSGAAPVFALALRGRLEALLPASLKRWAEAAKAWRPKLTDAPSRRRFWELFTTRALTSPGPDTDELETLLAGAQRETDESPRGAITLLGITSTDPEHLTLKALRLLQAADVVFHDKAVAPSIVEIARRESARIIVNAEDDIAARITARAHEGARIAWLIAGDVAHVDTKALYAAGFAIEIVPGASARGVEP</sequence>
<dbReference type="InterPro" id="IPR028161">
    <property type="entry name" value="Met8-like"/>
</dbReference>
<evidence type="ECO:0000259" key="7">
    <source>
        <dbReference type="Pfam" id="PF00590"/>
    </source>
</evidence>
<dbReference type="OrthoDB" id="9815856at2"/>
<proteinExistence type="predicted"/>
<dbReference type="Gene3D" id="3.40.1010.10">
    <property type="entry name" value="Cobalt-precorrin-4 Transmethylase, Domain 1"/>
    <property type="match status" value="1"/>
</dbReference>
<keyword evidence="5" id="KW-0627">Porphyrin biosynthesis</keyword>
<dbReference type="InterPro" id="IPR036291">
    <property type="entry name" value="NAD(P)-bd_dom_sf"/>
</dbReference>
<dbReference type="PANTHER" id="PTHR35330">
    <property type="entry name" value="SIROHEME BIOSYNTHESIS PROTEIN MET8"/>
    <property type="match status" value="1"/>
</dbReference>
<dbReference type="NCBIfam" id="TIGR01470">
    <property type="entry name" value="cysG_Nterm"/>
    <property type="match status" value="1"/>
</dbReference>
<keyword evidence="3" id="KW-0560">Oxidoreductase</keyword>
<dbReference type="GO" id="GO:0019354">
    <property type="term" value="P:siroheme biosynthetic process"/>
    <property type="evidence" value="ECO:0007669"/>
    <property type="project" value="UniProtKB-UniPathway"/>
</dbReference>
<dbReference type="AlphaFoldDB" id="A0A3D9YXT2"/>
<dbReference type="Pfam" id="PF13241">
    <property type="entry name" value="NAD_binding_7"/>
    <property type="match status" value="1"/>
</dbReference>
<evidence type="ECO:0000256" key="6">
    <source>
        <dbReference type="ARBA" id="ARBA00047561"/>
    </source>
</evidence>
<dbReference type="GO" id="GO:0008168">
    <property type="term" value="F:methyltransferase activity"/>
    <property type="evidence" value="ECO:0007669"/>
    <property type="project" value="UniProtKB-KW"/>
</dbReference>
<dbReference type="InterPro" id="IPR006367">
    <property type="entry name" value="Sirohaem_synthase_N"/>
</dbReference>
<dbReference type="GO" id="GO:0043115">
    <property type="term" value="F:precorrin-2 dehydrogenase activity"/>
    <property type="evidence" value="ECO:0007669"/>
    <property type="project" value="UniProtKB-EC"/>
</dbReference>
<dbReference type="EC" id="1.3.1.76" evidence="2"/>
<dbReference type="EMBL" id="QUMO01000003">
    <property type="protein sequence ID" value="REF86501.1"/>
    <property type="molecule type" value="Genomic_DNA"/>
</dbReference>
<gene>
    <name evidence="8" type="ORF">DES32_2555</name>
</gene>
<dbReference type="RefSeq" id="WP_115837026.1">
    <property type="nucleotide sequence ID" value="NZ_CP025086.1"/>
</dbReference>
<dbReference type="PANTHER" id="PTHR35330:SF1">
    <property type="entry name" value="SIROHEME BIOSYNTHESIS PROTEIN MET8"/>
    <property type="match status" value="1"/>
</dbReference>
<dbReference type="Pfam" id="PF00590">
    <property type="entry name" value="TP_methylase"/>
    <property type="match status" value="1"/>
</dbReference>
<dbReference type="InterPro" id="IPR014777">
    <property type="entry name" value="4pyrrole_Mease_sub1"/>
</dbReference>
<dbReference type="GO" id="GO:0004325">
    <property type="term" value="F:ferrochelatase activity"/>
    <property type="evidence" value="ECO:0007669"/>
    <property type="project" value="InterPro"/>
</dbReference>
<dbReference type="SUPFAM" id="SSF51735">
    <property type="entry name" value="NAD(P)-binding Rossmann-fold domains"/>
    <property type="match status" value="1"/>
</dbReference>
<keyword evidence="9" id="KW-1185">Reference proteome</keyword>